<accession>A0A3S0RAV7</accession>
<dbReference type="OrthoDB" id="1069342at2"/>
<dbReference type="RefSeq" id="WP_126678728.1">
    <property type="nucleotide sequence ID" value="NZ_RYYU01000001.1"/>
</dbReference>
<reference evidence="2 3" key="1">
    <citation type="submission" date="2018-12" db="EMBL/GenBank/DDBJ databases">
        <title>Genome sequencing of Prevotella sp. KCOM 3155 (= JS262).</title>
        <authorList>
            <person name="Kook J.-K."/>
            <person name="Park S.-N."/>
            <person name="Lim Y.K."/>
        </authorList>
    </citation>
    <scope>NUCLEOTIDE SEQUENCE [LARGE SCALE GENOMIC DNA]</scope>
    <source>
        <strain evidence="2 3">KCOM 3155</strain>
    </source>
</reference>
<dbReference type="Proteomes" id="UP000278983">
    <property type="component" value="Unassembled WGS sequence"/>
</dbReference>
<keyword evidence="1" id="KW-0472">Membrane</keyword>
<protein>
    <submittedName>
        <fullName evidence="2">Uncharacterized protein</fullName>
    </submittedName>
</protein>
<comment type="caution">
    <text evidence="2">The sequence shown here is derived from an EMBL/GenBank/DDBJ whole genome shotgun (WGS) entry which is preliminary data.</text>
</comment>
<keyword evidence="1" id="KW-0812">Transmembrane</keyword>
<evidence type="ECO:0000313" key="3">
    <source>
        <dbReference type="Proteomes" id="UP000278983"/>
    </source>
</evidence>
<feature type="transmembrane region" description="Helical" evidence="1">
    <location>
        <begin position="94"/>
        <end position="114"/>
    </location>
</feature>
<feature type="transmembrane region" description="Helical" evidence="1">
    <location>
        <begin position="164"/>
        <end position="181"/>
    </location>
</feature>
<evidence type="ECO:0000256" key="1">
    <source>
        <dbReference type="SAM" id="Phobius"/>
    </source>
</evidence>
<keyword evidence="1" id="KW-1133">Transmembrane helix</keyword>
<dbReference type="AlphaFoldDB" id="A0A3S0RAV7"/>
<proteinExistence type="predicted"/>
<gene>
    <name evidence="2" type="ORF">EHV08_07505</name>
</gene>
<dbReference type="EMBL" id="RYYU01000001">
    <property type="protein sequence ID" value="RUL59621.1"/>
    <property type="molecule type" value="Genomic_DNA"/>
</dbReference>
<name>A0A3S0RAV7_9BACT</name>
<sequence>MTAKRKVSLFKTITIVIAFLCVSVCGMMYVYFRPDTLKMFHFFKYIGVLDMLENMKRDPSILYSWVLYNLPDGVWLFAYSIIIGCIWNFKIKDCWMFILVMPLISISHEFMQGLGIMHGTYDPNDVFAYILAILVGCAYVYVVDRLGFKNVNRVGRRRTSSLKLFLTMLTFALFVLIAIGSDDTVGRISANTGWSFEKIDA</sequence>
<organism evidence="2 3">
    <name type="scientific">Prevotella koreensis</name>
    <dbReference type="NCBI Taxonomy" id="2490854"/>
    <lineage>
        <taxon>Bacteria</taxon>
        <taxon>Pseudomonadati</taxon>
        <taxon>Bacteroidota</taxon>
        <taxon>Bacteroidia</taxon>
        <taxon>Bacteroidales</taxon>
        <taxon>Prevotellaceae</taxon>
        <taxon>Prevotella</taxon>
    </lineage>
</organism>
<keyword evidence="3" id="KW-1185">Reference proteome</keyword>
<evidence type="ECO:0000313" key="2">
    <source>
        <dbReference type="EMBL" id="RUL59621.1"/>
    </source>
</evidence>
<feature type="transmembrane region" description="Helical" evidence="1">
    <location>
        <begin position="126"/>
        <end position="143"/>
    </location>
</feature>
<feature type="transmembrane region" description="Helical" evidence="1">
    <location>
        <begin position="65"/>
        <end position="87"/>
    </location>
</feature>
<feature type="transmembrane region" description="Helical" evidence="1">
    <location>
        <begin position="12"/>
        <end position="32"/>
    </location>
</feature>